<evidence type="ECO:0000259" key="1">
    <source>
        <dbReference type="PROSITE" id="PS50965"/>
    </source>
</evidence>
<dbReference type="Pfam" id="PF08378">
    <property type="entry name" value="NERD"/>
    <property type="match status" value="1"/>
</dbReference>
<accession>A0A1H0ULA9</accession>
<reference evidence="3" key="1">
    <citation type="submission" date="2016-10" db="EMBL/GenBank/DDBJ databases">
        <authorList>
            <person name="Varghese N."/>
            <person name="Submissions S."/>
        </authorList>
    </citation>
    <scope>NUCLEOTIDE SEQUENCE [LARGE SCALE GENOMIC DNA]</scope>
    <source>
        <strain evidence="3">IBRC-M10078</strain>
    </source>
</reference>
<dbReference type="OrthoDB" id="2164794at2"/>
<keyword evidence="3" id="KW-1185">Reference proteome</keyword>
<dbReference type="Proteomes" id="UP000199159">
    <property type="component" value="Unassembled WGS sequence"/>
</dbReference>
<dbReference type="RefSeq" id="WP_090854062.1">
    <property type="nucleotide sequence ID" value="NZ_FNJU01000005.1"/>
</dbReference>
<sequence>MIYKNRTESDVLKTFRALNNRSDLLEDDQKYYSNLEKGFRGEVQFDVLLEKFLCDYYILIDLQFEINRTTFQIDSLMIHQESIYLFEIKNFEGDYCYDIDIFNTTSGKEYKNPLDQLKRSKSLLRQLLQNIGCKFTIEAYVIFVNPEFTLYQAPPALPFIYPTQINRFLKKLQIQPSNLKDYHQSLADKIISLHISKSSYSLFPTYEYQQLKKGITCNVCYSISTSILGKQALCTNCGNKEKVDSAIIRSTQEFKLLFPDQKVTSSKIHEWCKIIESQKKINRTLNKHLTKIGDCKWTRYK</sequence>
<evidence type="ECO:0000313" key="2">
    <source>
        <dbReference type="EMBL" id="SDP67122.1"/>
    </source>
</evidence>
<evidence type="ECO:0000313" key="3">
    <source>
        <dbReference type="Proteomes" id="UP000199159"/>
    </source>
</evidence>
<name>A0A1H0ULA9_9BACI</name>
<gene>
    <name evidence="2" type="ORF">SAMN05216565_10518</name>
</gene>
<feature type="domain" description="NERD" evidence="1">
    <location>
        <begin position="37"/>
        <end position="147"/>
    </location>
</feature>
<dbReference type="EMBL" id="FNJU01000005">
    <property type="protein sequence ID" value="SDP67122.1"/>
    <property type="molecule type" value="Genomic_DNA"/>
</dbReference>
<dbReference type="AlphaFoldDB" id="A0A1H0ULA9"/>
<organism evidence="2 3">
    <name type="scientific">Litchfieldia salsa</name>
    <dbReference type="NCBI Taxonomy" id="930152"/>
    <lineage>
        <taxon>Bacteria</taxon>
        <taxon>Bacillati</taxon>
        <taxon>Bacillota</taxon>
        <taxon>Bacilli</taxon>
        <taxon>Bacillales</taxon>
        <taxon>Bacillaceae</taxon>
        <taxon>Litchfieldia</taxon>
    </lineage>
</organism>
<protein>
    <submittedName>
        <fullName evidence="2">Nuclease-related domain-containing protein</fullName>
    </submittedName>
</protein>
<dbReference type="PROSITE" id="PS50965">
    <property type="entry name" value="NERD"/>
    <property type="match status" value="1"/>
</dbReference>
<dbReference type="STRING" id="930152.SAMN05216565_10518"/>
<dbReference type="InterPro" id="IPR011528">
    <property type="entry name" value="NERD"/>
</dbReference>
<proteinExistence type="predicted"/>